<name>A0AAD9PU66_ACRCE</name>
<proteinExistence type="predicted"/>
<organism evidence="1 2">
    <name type="scientific">Acropora cervicornis</name>
    <name type="common">Staghorn coral</name>
    <dbReference type="NCBI Taxonomy" id="6130"/>
    <lineage>
        <taxon>Eukaryota</taxon>
        <taxon>Metazoa</taxon>
        <taxon>Cnidaria</taxon>
        <taxon>Anthozoa</taxon>
        <taxon>Hexacorallia</taxon>
        <taxon>Scleractinia</taxon>
        <taxon>Astrocoeniina</taxon>
        <taxon>Acroporidae</taxon>
        <taxon>Acropora</taxon>
    </lineage>
</organism>
<dbReference type="AlphaFoldDB" id="A0AAD9PU66"/>
<reference evidence="1" key="2">
    <citation type="journal article" date="2023" name="Science">
        <title>Genomic signatures of disease resistance in endangered staghorn corals.</title>
        <authorList>
            <person name="Vollmer S.V."/>
            <person name="Selwyn J.D."/>
            <person name="Despard B.A."/>
            <person name="Roesel C.L."/>
        </authorList>
    </citation>
    <scope>NUCLEOTIDE SEQUENCE</scope>
    <source>
        <strain evidence="1">K2</strain>
    </source>
</reference>
<dbReference type="PANTHER" id="PTHR36981:SF9">
    <property type="entry name" value="NANOR-RELATED"/>
    <property type="match status" value="1"/>
</dbReference>
<gene>
    <name evidence="1" type="ORF">P5673_030958</name>
</gene>
<dbReference type="EMBL" id="JARQWQ010000139">
    <property type="protein sequence ID" value="KAK2548725.1"/>
    <property type="molecule type" value="Genomic_DNA"/>
</dbReference>
<comment type="caution">
    <text evidence="1">The sequence shown here is derived from an EMBL/GenBank/DDBJ whole genome shotgun (WGS) entry which is preliminary data.</text>
</comment>
<reference evidence="1" key="1">
    <citation type="journal article" date="2023" name="G3 (Bethesda)">
        <title>Whole genome assembly and annotation of the endangered Caribbean coral Acropora cervicornis.</title>
        <authorList>
            <person name="Selwyn J.D."/>
            <person name="Vollmer S.V."/>
        </authorList>
    </citation>
    <scope>NUCLEOTIDE SEQUENCE</scope>
    <source>
        <strain evidence="1">K2</strain>
    </source>
</reference>
<evidence type="ECO:0000313" key="1">
    <source>
        <dbReference type="EMBL" id="KAK2548725.1"/>
    </source>
</evidence>
<dbReference type="PANTHER" id="PTHR36981">
    <property type="entry name" value="ZGC:195170"/>
    <property type="match status" value="1"/>
</dbReference>
<accession>A0AAD9PU66</accession>
<evidence type="ECO:0000313" key="2">
    <source>
        <dbReference type="Proteomes" id="UP001249851"/>
    </source>
</evidence>
<keyword evidence="2" id="KW-1185">Reference proteome</keyword>
<sequence length="148" mass="16895">MATADECFCCQKLDASNKKFKSMIECITKHSKFRIVCVEHDVLFTALVAINDARCNLLPDPMENRTWLLAAYRQFHGYLGRKNRRVIPACAVKAIRMESPEESVNMPDLNRQKLILVQIANGLNQNKIFPSKKAVIIGDELMKQGVWK</sequence>
<dbReference type="Proteomes" id="UP001249851">
    <property type="component" value="Unassembled WGS sequence"/>
</dbReference>
<protein>
    <submittedName>
        <fullName evidence="1">Uncharacterized protein</fullName>
    </submittedName>
</protein>